<dbReference type="EMBL" id="CAJNOQ010000711">
    <property type="protein sequence ID" value="CAF0830578.1"/>
    <property type="molecule type" value="Genomic_DNA"/>
</dbReference>
<dbReference type="PANTHER" id="PTHR44080">
    <property type="entry name" value="E3 UBIQUITIN-PROTEIN LIGASE COP1"/>
    <property type="match status" value="1"/>
</dbReference>
<keyword evidence="2 4" id="KW-0863">Zinc-finger</keyword>
<dbReference type="Proteomes" id="UP000663829">
    <property type="component" value="Unassembled WGS sequence"/>
</dbReference>
<dbReference type="Pfam" id="PF00400">
    <property type="entry name" value="WD40"/>
    <property type="match status" value="3"/>
</dbReference>
<comment type="caution">
    <text evidence="8">The sequence shown here is derived from an EMBL/GenBank/DDBJ whole genome shotgun (WGS) entry which is preliminary data.</text>
</comment>
<dbReference type="PROSITE" id="PS50089">
    <property type="entry name" value="ZF_RING_2"/>
    <property type="match status" value="1"/>
</dbReference>
<dbReference type="InterPro" id="IPR017907">
    <property type="entry name" value="Znf_RING_CS"/>
</dbReference>
<dbReference type="GO" id="GO:0061630">
    <property type="term" value="F:ubiquitin protein ligase activity"/>
    <property type="evidence" value="ECO:0007669"/>
    <property type="project" value="InterPro"/>
</dbReference>
<dbReference type="Pfam" id="PF13923">
    <property type="entry name" value="zf-C3HC4_2"/>
    <property type="match status" value="1"/>
</dbReference>
<dbReference type="SMART" id="SM00320">
    <property type="entry name" value="WD40"/>
    <property type="match status" value="6"/>
</dbReference>
<feature type="region of interest" description="Disordered" evidence="6">
    <location>
        <begin position="245"/>
        <end position="265"/>
    </location>
</feature>
<gene>
    <name evidence="8" type="ORF">GPM918_LOCUS5032</name>
    <name evidence="9" type="ORF">OVA965_LOCUS6194</name>
    <name evidence="11" type="ORF">SRO942_LOCUS5033</name>
    <name evidence="10" type="ORF">TMI583_LOCUS6190</name>
</gene>
<dbReference type="InterPro" id="IPR013083">
    <property type="entry name" value="Znf_RING/FYVE/PHD"/>
</dbReference>
<protein>
    <recommendedName>
        <fullName evidence="7">RING-type domain-containing protein</fullName>
    </recommendedName>
</protein>
<dbReference type="InterPro" id="IPR036322">
    <property type="entry name" value="WD40_repeat_dom_sf"/>
</dbReference>
<evidence type="ECO:0000259" key="7">
    <source>
        <dbReference type="PROSITE" id="PS50089"/>
    </source>
</evidence>
<name>A0A813UJT4_9BILA</name>
<dbReference type="SUPFAM" id="SSF50978">
    <property type="entry name" value="WD40 repeat-like"/>
    <property type="match status" value="1"/>
</dbReference>
<dbReference type="InterPro" id="IPR042755">
    <property type="entry name" value="COP1"/>
</dbReference>
<dbReference type="Gene3D" id="3.30.40.10">
    <property type="entry name" value="Zinc/RING finger domain, C3HC4 (zinc finger)"/>
    <property type="match status" value="1"/>
</dbReference>
<evidence type="ECO:0000256" key="4">
    <source>
        <dbReference type="PROSITE-ProRule" id="PRU00175"/>
    </source>
</evidence>
<evidence type="ECO:0000313" key="8">
    <source>
        <dbReference type="EMBL" id="CAF0830578.1"/>
    </source>
</evidence>
<evidence type="ECO:0000313" key="11">
    <source>
        <dbReference type="EMBL" id="CAF3617653.1"/>
    </source>
</evidence>
<evidence type="ECO:0000313" key="12">
    <source>
        <dbReference type="Proteomes" id="UP000663829"/>
    </source>
</evidence>
<dbReference type="SUPFAM" id="SSF57850">
    <property type="entry name" value="RING/U-box"/>
    <property type="match status" value="1"/>
</dbReference>
<dbReference type="Proteomes" id="UP000682733">
    <property type="component" value="Unassembled WGS sequence"/>
</dbReference>
<dbReference type="PROSITE" id="PS00518">
    <property type="entry name" value="ZF_RING_1"/>
    <property type="match status" value="1"/>
</dbReference>
<dbReference type="CDD" id="cd16504">
    <property type="entry name" value="RING-HC_COP1"/>
    <property type="match status" value="1"/>
</dbReference>
<dbReference type="PANTHER" id="PTHR44080:SF1">
    <property type="entry name" value="E3 UBIQUITIN-PROTEIN LIGASE COP1"/>
    <property type="match status" value="1"/>
</dbReference>
<dbReference type="Gene3D" id="2.130.10.10">
    <property type="entry name" value="YVTN repeat-like/Quinoprotein amine dehydrogenase"/>
    <property type="match status" value="1"/>
</dbReference>
<sequence length="655" mass="73672">MAGLKRARSDNDHQAQKLITTNVEEEYNCPICFDLISEAFVTRCGHSFCSKCLTRTVEQHHRCPKCQNPLASADIFPNYTLNSLIEKYRQQKPLSNEFDKQGGVVEHISNMVTNLNSLQSADLDHLINIMQQHKEKLDANSEYVHNRLLEIFLLHALDSLSKELSIVDYDLKQMSKRQKVTGSSSPSSSTITIITTKSQLKIDDKNQQIVVRTTNDAENDNATVNDNVPIWSATGVQDLRATPETNEEKQVAAAPTTTTTSTHQVKTESIDARLASGAVVPEETQSTTDIEHRTKIMMRFVEDLTNIYFSTRNSRRLSVDNDGTLSSDVGLGSFRDSLAAVTKYSRCKVLSSVNFVGENYAQASIVSSIEFDRDHEHFAVAGVSKKIKLYEYNSVLDNTVDMHYPIKEVSCSAKLSCISWNSYLRNYLASSDYDGFEHEKRSWSVDFCSSDPKLLASCSDDCRVKIWSMHNDYSVTTIDAKSNVCCVKFKPDSQYNIVFGTADHNLYYFDLRNTREPCNLLKGHRKAVSYARFLSPNEIVSASTDSQLRLWRVTEGQCLRTYRGHVNEKNFVGLAVSGGYIVCGSETNTVHLYQRDISRPLLNYKFDDGTTKASTDRVKKDDTGSEFVSAMCWSNRENILLAANSQGVVKVLELV</sequence>
<dbReference type="InterPro" id="IPR001841">
    <property type="entry name" value="Znf_RING"/>
</dbReference>
<keyword evidence="3" id="KW-0862">Zinc</keyword>
<organism evidence="8 12">
    <name type="scientific">Didymodactylos carnosus</name>
    <dbReference type="NCBI Taxonomy" id="1234261"/>
    <lineage>
        <taxon>Eukaryota</taxon>
        <taxon>Metazoa</taxon>
        <taxon>Spiralia</taxon>
        <taxon>Gnathifera</taxon>
        <taxon>Rotifera</taxon>
        <taxon>Eurotatoria</taxon>
        <taxon>Bdelloidea</taxon>
        <taxon>Philodinida</taxon>
        <taxon>Philodinidae</taxon>
        <taxon>Didymodactylos</taxon>
    </lineage>
</organism>
<dbReference type="OrthoDB" id="273771at2759"/>
<dbReference type="EMBL" id="CAJNOK010001831">
    <property type="protein sequence ID" value="CAF0832045.1"/>
    <property type="molecule type" value="Genomic_DNA"/>
</dbReference>
<reference evidence="8" key="1">
    <citation type="submission" date="2021-02" db="EMBL/GenBank/DDBJ databases">
        <authorList>
            <person name="Nowell W R."/>
        </authorList>
    </citation>
    <scope>NUCLEOTIDE SEQUENCE</scope>
</reference>
<evidence type="ECO:0000256" key="6">
    <source>
        <dbReference type="SAM" id="MobiDB-lite"/>
    </source>
</evidence>
<dbReference type="Proteomes" id="UP000677228">
    <property type="component" value="Unassembled WGS sequence"/>
</dbReference>
<dbReference type="SMART" id="SM00184">
    <property type="entry name" value="RING"/>
    <property type="match status" value="1"/>
</dbReference>
<keyword evidence="5" id="KW-0853">WD repeat</keyword>
<proteinExistence type="predicted"/>
<dbReference type="EMBL" id="CAJOBA010001831">
    <property type="protein sequence ID" value="CAF3616588.1"/>
    <property type="molecule type" value="Genomic_DNA"/>
</dbReference>
<feature type="domain" description="RING-type" evidence="7">
    <location>
        <begin position="29"/>
        <end position="67"/>
    </location>
</feature>
<evidence type="ECO:0000256" key="5">
    <source>
        <dbReference type="PROSITE-ProRule" id="PRU00221"/>
    </source>
</evidence>
<dbReference type="AlphaFoldDB" id="A0A813UJT4"/>
<dbReference type="EMBL" id="CAJOBC010000711">
    <property type="protein sequence ID" value="CAF3617653.1"/>
    <property type="molecule type" value="Genomic_DNA"/>
</dbReference>
<dbReference type="Proteomes" id="UP000681722">
    <property type="component" value="Unassembled WGS sequence"/>
</dbReference>
<feature type="repeat" description="WD" evidence="5">
    <location>
        <begin position="521"/>
        <end position="561"/>
    </location>
</feature>
<dbReference type="PROSITE" id="PS50082">
    <property type="entry name" value="WD_REPEATS_2"/>
    <property type="match status" value="1"/>
</dbReference>
<dbReference type="GO" id="GO:0008270">
    <property type="term" value="F:zinc ion binding"/>
    <property type="evidence" value="ECO:0007669"/>
    <property type="project" value="UniProtKB-KW"/>
</dbReference>
<dbReference type="GO" id="GO:0043161">
    <property type="term" value="P:proteasome-mediated ubiquitin-dependent protein catabolic process"/>
    <property type="evidence" value="ECO:0007669"/>
    <property type="project" value="TreeGrafter"/>
</dbReference>
<evidence type="ECO:0000256" key="3">
    <source>
        <dbReference type="ARBA" id="ARBA00022833"/>
    </source>
</evidence>
<accession>A0A813UJT4</accession>
<keyword evidence="12" id="KW-1185">Reference proteome</keyword>
<evidence type="ECO:0000256" key="2">
    <source>
        <dbReference type="ARBA" id="ARBA00022771"/>
    </source>
</evidence>
<evidence type="ECO:0000256" key="1">
    <source>
        <dbReference type="ARBA" id="ARBA00022723"/>
    </source>
</evidence>
<evidence type="ECO:0000313" key="10">
    <source>
        <dbReference type="EMBL" id="CAF3616588.1"/>
    </source>
</evidence>
<dbReference type="InterPro" id="IPR001680">
    <property type="entry name" value="WD40_rpt"/>
</dbReference>
<evidence type="ECO:0000313" key="9">
    <source>
        <dbReference type="EMBL" id="CAF0832045.1"/>
    </source>
</evidence>
<keyword evidence="1" id="KW-0479">Metal-binding</keyword>
<dbReference type="InterPro" id="IPR015943">
    <property type="entry name" value="WD40/YVTN_repeat-like_dom_sf"/>
</dbReference>